<organism evidence="3 4">
    <name type="scientific">Madurella fahalii</name>
    <dbReference type="NCBI Taxonomy" id="1157608"/>
    <lineage>
        <taxon>Eukaryota</taxon>
        <taxon>Fungi</taxon>
        <taxon>Dikarya</taxon>
        <taxon>Ascomycota</taxon>
        <taxon>Pezizomycotina</taxon>
        <taxon>Sordariomycetes</taxon>
        <taxon>Sordariomycetidae</taxon>
        <taxon>Sordariales</taxon>
        <taxon>Sordariales incertae sedis</taxon>
        <taxon>Madurella</taxon>
    </lineage>
</organism>
<evidence type="ECO:0000313" key="4">
    <source>
        <dbReference type="Proteomes" id="UP001628179"/>
    </source>
</evidence>
<dbReference type="InterPro" id="IPR047794">
    <property type="entry name" value="C45_proenzyme-like"/>
</dbReference>
<dbReference type="Gene3D" id="3.60.60.10">
    <property type="entry name" value="Penicillin V Acylase, Chain A"/>
    <property type="match status" value="1"/>
</dbReference>
<feature type="region of interest" description="Disordered" evidence="1">
    <location>
        <begin position="400"/>
        <end position="455"/>
    </location>
</feature>
<feature type="compositionally biased region" description="Acidic residues" evidence="1">
    <location>
        <begin position="417"/>
        <end position="434"/>
    </location>
</feature>
<dbReference type="Pfam" id="PF03417">
    <property type="entry name" value="AAT"/>
    <property type="match status" value="1"/>
</dbReference>
<feature type="domain" description="Peptidase C45 hydrolase" evidence="2">
    <location>
        <begin position="183"/>
        <end position="391"/>
    </location>
</feature>
<dbReference type="PANTHER" id="PTHR34180">
    <property type="entry name" value="PEPTIDASE C45"/>
    <property type="match status" value="1"/>
</dbReference>
<comment type="caution">
    <text evidence="3">The sequence shown here is derived from an EMBL/GenBank/DDBJ whole genome shotgun (WGS) entry which is preliminary data.</text>
</comment>
<dbReference type="GeneID" id="98176063"/>
<feature type="compositionally biased region" description="Low complexity" evidence="1">
    <location>
        <begin position="435"/>
        <end position="444"/>
    </location>
</feature>
<name>A0ABQ0GBI1_9PEZI</name>
<dbReference type="EMBL" id="BAAFSV010000002">
    <property type="protein sequence ID" value="GAB1315110.1"/>
    <property type="molecule type" value="Genomic_DNA"/>
</dbReference>
<proteinExistence type="predicted"/>
<dbReference type="InterPro" id="IPR047801">
    <property type="entry name" value="Peptidase_C45"/>
</dbReference>
<keyword evidence="4" id="KW-1185">Reference proteome</keyword>
<dbReference type="Proteomes" id="UP001628179">
    <property type="component" value="Unassembled WGS sequence"/>
</dbReference>
<reference evidence="3 4" key="1">
    <citation type="submission" date="2024-09" db="EMBL/GenBank/DDBJ databases">
        <title>Itraconazole resistance in Madurella fahalii resulting from another homologue of gene encoding cytochrome P450 14-alpha sterol demethylase (CYP51).</title>
        <authorList>
            <person name="Yoshioka I."/>
            <person name="Fahal A.H."/>
            <person name="Kaneko S."/>
            <person name="Yaguchi T."/>
        </authorList>
    </citation>
    <scope>NUCLEOTIDE SEQUENCE [LARGE SCALE GENOMIC DNA]</scope>
    <source>
        <strain evidence="3 4">IFM 68171</strain>
    </source>
</reference>
<dbReference type="NCBIfam" id="NF040521">
    <property type="entry name" value="C45_proenzyme"/>
    <property type="match status" value="1"/>
</dbReference>
<evidence type="ECO:0000256" key="1">
    <source>
        <dbReference type="SAM" id="MobiDB-lite"/>
    </source>
</evidence>
<dbReference type="RefSeq" id="XP_070916841.1">
    <property type="nucleotide sequence ID" value="XM_071060740.1"/>
</dbReference>
<protein>
    <recommendedName>
        <fullName evidence="2">Peptidase C45 hydrolase domain-containing protein</fullName>
    </recommendedName>
</protein>
<dbReference type="InterPro" id="IPR005079">
    <property type="entry name" value="Peptidase_C45_hydrolase"/>
</dbReference>
<dbReference type="Gene3D" id="1.10.10.2120">
    <property type="match status" value="1"/>
</dbReference>
<sequence length="455" mass="49836">MSGWGSLGDPIRISEVNFHVRRESYRGAVLDGDPFNRGYTYGKLFRETIKLNVQHTQLFGGLPPRRVCEFLVREVYLPGIKAHWRKGLLELTGMAAGSGIPLVDLVTLNVKDELATLRRLIVLKHGADSAAGAEGTRVVDETISAYFPPATTGNDAITAHSWNAPLPLCSGNCLVCLEIHHEPHERLPVIFMVTQAGLIGGNGMNSHGLVVTANRLSSVADFYPQAGNYYLPSICLQRHLLGCMSTDGAYALCQSYARHISKNYIVSDRHGCTVSLELGPGEGPEHIFVHRGQLDDRAVLHTNHFQSFEAFAARRKVQEQCWDGSSYSKLSRLRSLVTETKGRKLGVLDIMAIFSDHEGSPNGMCQHTMVSGTVLFVVFNSTRRTISVCRGPPCANRMMHYTFDDDNDGMQGPAPEAEPDSSEEETDSSEEEPGASEAEPGASGVLRGRLTVRNL</sequence>
<accession>A0ABQ0GBI1</accession>
<evidence type="ECO:0000313" key="3">
    <source>
        <dbReference type="EMBL" id="GAB1315110.1"/>
    </source>
</evidence>
<gene>
    <name evidence="3" type="ORF">MFIFM68171_05320</name>
</gene>
<evidence type="ECO:0000259" key="2">
    <source>
        <dbReference type="Pfam" id="PF03417"/>
    </source>
</evidence>
<dbReference type="PANTHER" id="PTHR34180:SF1">
    <property type="entry name" value="BETA-ALANYL-DOPAMINE_CARCININE HYDROLASE"/>
    <property type="match status" value="1"/>
</dbReference>